<dbReference type="SUPFAM" id="SSF46785">
    <property type="entry name" value="Winged helix' DNA-binding domain"/>
    <property type="match status" value="1"/>
</dbReference>
<evidence type="ECO:0000256" key="5">
    <source>
        <dbReference type="ARBA" id="ARBA00023163"/>
    </source>
</evidence>
<dbReference type="InterPro" id="IPR036390">
    <property type="entry name" value="WH_DNA-bd_sf"/>
</dbReference>
<evidence type="ECO:0000256" key="4">
    <source>
        <dbReference type="ARBA" id="ARBA00023125"/>
    </source>
</evidence>
<dbReference type="Proteomes" id="UP000195814">
    <property type="component" value="Chromosome"/>
</dbReference>
<dbReference type="InterPro" id="IPR036388">
    <property type="entry name" value="WH-like_DNA-bd_sf"/>
</dbReference>
<dbReference type="InterPro" id="IPR000524">
    <property type="entry name" value="Tscrpt_reg_HTH_GntR"/>
</dbReference>
<comment type="similarity">
    <text evidence="1">In the C-terminal section; belongs to the class-I pyridoxal-phosphate-dependent aminotransferase family.</text>
</comment>
<accession>A0A1Y0LCR6</accession>
<dbReference type="GO" id="GO:0003700">
    <property type="term" value="F:DNA-binding transcription factor activity"/>
    <property type="evidence" value="ECO:0007669"/>
    <property type="project" value="InterPro"/>
</dbReference>
<dbReference type="RefSeq" id="WP_087490039.1">
    <property type="nucleotide sequence ID" value="NZ_CP015579.1"/>
</dbReference>
<dbReference type="CDD" id="cd07377">
    <property type="entry name" value="WHTH_GntR"/>
    <property type="match status" value="1"/>
</dbReference>
<dbReference type="PROSITE" id="PS50949">
    <property type="entry name" value="HTH_GNTR"/>
    <property type="match status" value="1"/>
</dbReference>
<dbReference type="Gene3D" id="3.40.640.10">
    <property type="entry name" value="Type I PLP-dependent aspartate aminotransferase-like (Major domain)"/>
    <property type="match status" value="1"/>
</dbReference>
<protein>
    <submittedName>
        <fullName evidence="7">Transcriptional regulator PtsJ</fullName>
    </submittedName>
</protein>
<dbReference type="Gene3D" id="3.90.1150.10">
    <property type="entry name" value="Aspartate Aminotransferase, domain 1"/>
    <property type="match status" value="1"/>
</dbReference>
<dbReference type="KEGG" id="tci:A7K98_19380"/>
<dbReference type="EMBL" id="CP015581">
    <property type="protein sequence ID" value="ARU99728.1"/>
    <property type="molecule type" value="Genomic_DNA"/>
</dbReference>
<proteinExistence type="inferred from homology"/>
<dbReference type="OrthoDB" id="9804020at2"/>
<dbReference type="Pfam" id="PF00155">
    <property type="entry name" value="Aminotran_1_2"/>
    <property type="match status" value="1"/>
</dbReference>
<dbReference type="InterPro" id="IPR015422">
    <property type="entry name" value="PyrdxlP-dep_Trfase_small"/>
</dbReference>
<dbReference type="CDD" id="cd00609">
    <property type="entry name" value="AAT_like"/>
    <property type="match status" value="1"/>
</dbReference>
<name>A0A1Y0LCR6_TATCI</name>
<evidence type="ECO:0000313" key="10">
    <source>
        <dbReference type="Proteomes" id="UP000195814"/>
    </source>
</evidence>
<dbReference type="EMBL" id="CP015579">
    <property type="protein sequence ID" value="ARU95687.1"/>
    <property type="molecule type" value="Genomic_DNA"/>
</dbReference>
<dbReference type="GO" id="GO:0003677">
    <property type="term" value="F:DNA binding"/>
    <property type="evidence" value="ECO:0007669"/>
    <property type="project" value="UniProtKB-KW"/>
</dbReference>
<dbReference type="PANTHER" id="PTHR46577">
    <property type="entry name" value="HTH-TYPE TRANSCRIPTIONAL REGULATORY PROTEIN GABR"/>
    <property type="match status" value="1"/>
</dbReference>
<evidence type="ECO:0000313" key="9">
    <source>
        <dbReference type="Proteomes" id="UP000195729"/>
    </source>
</evidence>
<dbReference type="InterPro" id="IPR004839">
    <property type="entry name" value="Aminotransferase_I/II_large"/>
</dbReference>
<dbReference type="InterPro" id="IPR015421">
    <property type="entry name" value="PyrdxlP-dep_Trfase_major"/>
</dbReference>
<keyword evidence="5" id="KW-0804">Transcription</keyword>
<gene>
    <name evidence="7" type="ORF">A7K98_19380</name>
    <name evidence="8" type="ORF">A7K99_19365</name>
</gene>
<keyword evidence="3" id="KW-0805">Transcription regulation</keyword>
<dbReference type="SMART" id="SM00345">
    <property type="entry name" value="HTH_GNTR"/>
    <property type="match status" value="1"/>
</dbReference>
<evidence type="ECO:0000313" key="7">
    <source>
        <dbReference type="EMBL" id="ARU95687.1"/>
    </source>
</evidence>
<keyword evidence="9" id="KW-1185">Reference proteome</keyword>
<dbReference type="GO" id="GO:0030170">
    <property type="term" value="F:pyridoxal phosphate binding"/>
    <property type="evidence" value="ECO:0007669"/>
    <property type="project" value="InterPro"/>
</dbReference>
<dbReference type="AlphaFoldDB" id="A0A1Y0LCR6"/>
<dbReference type="InterPro" id="IPR051446">
    <property type="entry name" value="HTH_trans_reg/aminotransferase"/>
</dbReference>
<dbReference type="Pfam" id="PF00392">
    <property type="entry name" value="GntR"/>
    <property type="match status" value="1"/>
</dbReference>
<reference evidence="9 10" key="1">
    <citation type="submission" date="2016-05" db="EMBL/GenBank/DDBJ databases">
        <title>Complete genome sequence of two 2,5-diketo-D-glunonic acid producing strain Tatumella citrea.</title>
        <authorList>
            <person name="Duan C."/>
            <person name="Yang J."/>
            <person name="Yang S."/>
        </authorList>
    </citation>
    <scope>NUCLEOTIDE SEQUENCE [LARGE SCALE GENOMIC DNA]</scope>
    <source>
        <strain evidence="8 9">ATCC 39140</strain>
        <strain evidence="7 10">DSM 13699</strain>
    </source>
</reference>
<dbReference type="SUPFAM" id="SSF53383">
    <property type="entry name" value="PLP-dependent transferases"/>
    <property type="match status" value="1"/>
</dbReference>
<sequence length="433" mass="48072">MTGKVTANDIFDKIRTRVRCKDIMPGETLPPVRELAASLRINKNTVANAYKKLIDAGIAEANGRKGTTVRQLSNFPPQEGPHPDTVLTDISGGNPDPSMLLPLQTFLSAVNTTPRLYGESVINPGLEKFGQHWFAPVVPEQFGLTLTHGTVDTLERLLSGFINKDEQVAVEDPCFLGSKSTLLSLGVKPVAISMDNQGIRPEELRNALSSGAQGVIITARAHNPTGFSLSSRRAAEIREILAQYPQVMIIIDDHFSLISCREYHNVIPDSSRYWAVIRSFSKFLGPDFRMALVASDQDTSLRLKHRLASGTHWVSHLLQDIAEAALTSQQSSQQFNTARQHYRDKREFFIRELNKHGLSYCEDGDGINVWLSFAFPCEPVIDGMKNRGWIIRNGNDFSVGNHRSGIRLTLTTLSEEQITKLAADLAVIIRQVE</sequence>
<evidence type="ECO:0000256" key="2">
    <source>
        <dbReference type="ARBA" id="ARBA00022898"/>
    </source>
</evidence>
<organism evidence="7 10">
    <name type="scientific">Tatumella citrea</name>
    <name type="common">Pantoea citrea</name>
    <dbReference type="NCBI Taxonomy" id="53336"/>
    <lineage>
        <taxon>Bacteria</taxon>
        <taxon>Pseudomonadati</taxon>
        <taxon>Pseudomonadota</taxon>
        <taxon>Gammaproteobacteria</taxon>
        <taxon>Enterobacterales</taxon>
        <taxon>Erwiniaceae</taxon>
        <taxon>Tatumella</taxon>
    </lineage>
</organism>
<evidence type="ECO:0000259" key="6">
    <source>
        <dbReference type="PROSITE" id="PS50949"/>
    </source>
</evidence>
<evidence type="ECO:0000256" key="3">
    <source>
        <dbReference type="ARBA" id="ARBA00023015"/>
    </source>
</evidence>
<keyword evidence="2" id="KW-0663">Pyridoxal phosphate</keyword>
<dbReference type="Proteomes" id="UP000195729">
    <property type="component" value="Chromosome"/>
</dbReference>
<feature type="domain" description="HTH gntR-type" evidence="6">
    <location>
        <begin position="4"/>
        <end position="72"/>
    </location>
</feature>
<dbReference type="PANTHER" id="PTHR46577:SF1">
    <property type="entry name" value="HTH-TYPE TRANSCRIPTIONAL REGULATORY PROTEIN GABR"/>
    <property type="match status" value="1"/>
</dbReference>
<dbReference type="Gene3D" id="1.10.10.10">
    <property type="entry name" value="Winged helix-like DNA-binding domain superfamily/Winged helix DNA-binding domain"/>
    <property type="match status" value="1"/>
</dbReference>
<keyword evidence="4" id="KW-0238">DNA-binding</keyword>
<evidence type="ECO:0000313" key="8">
    <source>
        <dbReference type="EMBL" id="ARU99728.1"/>
    </source>
</evidence>
<dbReference type="InterPro" id="IPR015424">
    <property type="entry name" value="PyrdxlP-dep_Trfase"/>
</dbReference>
<evidence type="ECO:0000256" key="1">
    <source>
        <dbReference type="ARBA" id="ARBA00005384"/>
    </source>
</evidence>